<dbReference type="Gene3D" id="1.10.600.10">
    <property type="entry name" value="Farnesyl Diphosphate Synthase"/>
    <property type="match status" value="1"/>
</dbReference>
<gene>
    <name evidence="1" type="ORF">K402DRAFT_109094</name>
</gene>
<evidence type="ECO:0000313" key="1">
    <source>
        <dbReference type="EMBL" id="KAF1985433.1"/>
    </source>
</evidence>
<accession>A0A6G1GWV2</accession>
<dbReference type="Proteomes" id="UP000800041">
    <property type="component" value="Unassembled WGS sequence"/>
</dbReference>
<proteinExistence type="predicted"/>
<dbReference type="OrthoDB" id="2861623at2759"/>
<dbReference type="AlphaFoldDB" id="A0A6G1GWV2"/>
<protein>
    <submittedName>
        <fullName evidence="1">Uncharacterized protein</fullName>
    </submittedName>
</protein>
<reference evidence="1" key="1">
    <citation type="journal article" date="2020" name="Stud. Mycol.">
        <title>101 Dothideomycetes genomes: a test case for predicting lifestyles and emergence of pathogens.</title>
        <authorList>
            <person name="Haridas S."/>
            <person name="Albert R."/>
            <person name="Binder M."/>
            <person name="Bloem J."/>
            <person name="Labutti K."/>
            <person name="Salamov A."/>
            <person name="Andreopoulos B."/>
            <person name="Baker S."/>
            <person name="Barry K."/>
            <person name="Bills G."/>
            <person name="Bluhm B."/>
            <person name="Cannon C."/>
            <person name="Castanera R."/>
            <person name="Culley D."/>
            <person name="Daum C."/>
            <person name="Ezra D."/>
            <person name="Gonzalez J."/>
            <person name="Henrissat B."/>
            <person name="Kuo A."/>
            <person name="Liang C."/>
            <person name="Lipzen A."/>
            <person name="Lutzoni F."/>
            <person name="Magnuson J."/>
            <person name="Mondo S."/>
            <person name="Nolan M."/>
            <person name="Ohm R."/>
            <person name="Pangilinan J."/>
            <person name="Park H.-J."/>
            <person name="Ramirez L."/>
            <person name="Alfaro M."/>
            <person name="Sun H."/>
            <person name="Tritt A."/>
            <person name="Yoshinaga Y."/>
            <person name="Zwiers L.-H."/>
            <person name="Turgeon B."/>
            <person name="Goodwin S."/>
            <person name="Spatafora J."/>
            <person name="Crous P."/>
            <person name="Grigoriev I."/>
        </authorList>
    </citation>
    <scope>NUCLEOTIDE SEQUENCE</scope>
    <source>
        <strain evidence="1">CBS 113979</strain>
    </source>
</reference>
<dbReference type="SUPFAM" id="SSF48576">
    <property type="entry name" value="Terpenoid synthases"/>
    <property type="match status" value="1"/>
</dbReference>
<dbReference type="EMBL" id="ML977162">
    <property type="protein sequence ID" value="KAF1985433.1"/>
    <property type="molecule type" value="Genomic_DNA"/>
</dbReference>
<dbReference type="Pfam" id="PF19086">
    <property type="entry name" value="Terpene_syn_C_2"/>
    <property type="match status" value="1"/>
</dbReference>
<evidence type="ECO:0000313" key="2">
    <source>
        <dbReference type="Proteomes" id="UP000800041"/>
    </source>
</evidence>
<organism evidence="1 2">
    <name type="scientific">Aulographum hederae CBS 113979</name>
    <dbReference type="NCBI Taxonomy" id="1176131"/>
    <lineage>
        <taxon>Eukaryota</taxon>
        <taxon>Fungi</taxon>
        <taxon>Dikarya</taxon>
        <taxon>Ascomycota</taxon>
        <taxon>Pezizomycotina</taxon>
        <taxon>Dothideomycetes</taxon>
        <taxon>Pleosporomycetidae</taxon>
        <taxon>Aulographales</taxon>
        <taxon>Aulographaceae</taxon>
    </lineage>
</organism>
<dbReference type="InterPro" id="IPR008949">
    <property type="entry name" value="Isoprenoid_synthase_dom_sf"/>
</dbReference>
<name>A0A6G1GWV2_9PEZI</name>
<sequence length="225" mass="26129">MATVSRQELIYRLQGQAVHVPDLSEVFEDWPKAVHPQLPKLRIEVDQFLDTLISDGSRPQKMKQADLGLFASSCWPYVAPSRLAVLCQIVIQHFRLHHEFNSLSDSVSSNLSDAAEYCETAENFIGWCLGLNPERPSLQKFPDIKVFRVIGDELRLKFSEQQRKTFFYEVQKYLQSLLREREMREGAQIASVKEYWRLRMRTCGFGLFVAANECVIFLHVCLLYH</sequence>
<keyword evidence="2" id="KW-1185">Reference proteome</keyword>